<keyword evidence="12" id="KW-1185">Reference proteome</keyword>
<evidence type="ECO:0000256" key="9">
    <source>
        <dbReference type="RuleBase" id="RU364070"/>
    </source>
</evidence>
<feature type="transmembrane region" description="Helical" evidence="9">
    <location>
        <begin position="439"/>
        <end position="459"/>
    </location>
</feature>
<dbReference type="Gene3D" id="3.30.70.1440">
    <property type="entry name" value="Multidrug efflux transporter AcrB pore domain"/>
    <property type="match status" value="1"/>
</dbReference>
<keyword evidence="5 9" id="KW-0997">Cell inner membrane</keyword>
<feature type="transmembrane region" description="Helical" evidence="9">
    <location>
        <begin position="869"/>
        <end position="889"/>
    </location>
</feature>
<evidence type="ECO:0000256" key="4">
    <source>
        <dbReference type="ARBA" id="ARBA00022475"/>
    </source>
</evidence>
<name>A0ABQ6CSJ1_9HYPH</name>
<dbReference type="InterPro" id="IPR001036">
    <property type="entry name" value="Acrflvin-R"/>
</dbReference>
<evidence type="ECO:0000256" key="6">
    <source>
        <dbReference type="ARBA" id="ARBA00022692"/>
    </source>
</evidence>
<organism evidence="11 12">
    <name type="scientific">Labrys miyagiensis</name>
    <dbReference type="NCBI Taxonomy" id="346912"/>
    <lineage>
        <taxon>Bacteria</taxon>
        <taxon>Pseudomonadati</taxon>
        <taxon>Pseudomonadota</taxon>
        <taxon>Alphaproteobacteria</taxon>
        <taxon>Hyphomicrobiales</taxon>
        <taxon>Xanthobacteraceae</taxon>
        <taxon>Labrys</taxon>
    </lineage>
</organism>
<protein>
    <recommendedName>
        <fullName evidence="9">Efflux pump membrane transporter</fullName>
    </recommendedName>
</protein>
<evidence type="ECO:0000256" key="10">
    <source>
        <dbReference type="SAM" id="MobiDB-lite"/>
    </source>
</evidence>
<dbReference type="Gene3D" id="1.20.1640.10">
    <property type="entry name" value="Multidrug efflux transporter AcrB transmembrane domain"/>
    <property type="match status" value="2"/>
</dbReference>
<evidence type="ECO:0000256" key="8">
    <source>
        <dbReference type="ARBA" id="ARBA00023136"/>
    </source>
</evidence>
<sequence length="1062" mass="114553">MVGFFIQRPIFASAIAVIMVLAGAISYFNLPVSQFPDITPPQVVVSANYPGASAQVVADTVTTPLEQQINGVEGMTYMSSSSSNDGSSNITVTFDVGYPLSIAAVDVQNRVSQAASSLPAIVNQAGVTIKKQNPNFVLIVNLTSPDKSVDPVALSNYAYLQVVDPLKRLPGVGDVQIFGERRYSMRVWLDPDKLANLGITAVDVQNAIAEQNVQVAAGKIGQSPAPQGTPFEMQVNATGRLSDPKEFGDIVVRANPATGSLVRLHDVARIELGALQYASSAFFGEDPTIVLAVYQMPGSNALDLQQRVKDKMEQLSKRFPKGIEYAMHYDTTRFVSASMHDVLITLGEALLLVIFVVFIFLQSWRTTIIPTIAIPVSLIATLVVMEMFGFSLNMLSLLGMVLAIGLVVDDAIVVVENVERQLDDGHPPLEAARLAMKEVTGPIIATTAVLMAVFVPVAFIPGVAGRLYNQFALTVAISVGISAFNSLTLSPALAAAFLRHRPPTSFPPFRWFNRGFEAISHWYASMVRGFIRFRWAMLALFVAGLAGTYVLSARIATTFLPVEDQGYFFAVIQLPDGASLERTDAVAKQARAILQSTPGVQIVGSISGLNFLTGAAQSNSAVEFAILKPWEERGKGQSASEIVNAVRPKLLGMPDAFALSFDPPSIPGLGTTGGFEFQVEDLTGKGAIALNDATQALIAEARKQPELNPQALFTTFSTSTPQFNYDLDRTKAKLLGLNLPDVFNTLQIYLGSLYVNDFNLFGRTFRVTLQAEQGARAKATDLSRLYVRNNTGEMVPLSTLGTLKPIVGPETVPHYNNYTSAKINGNAAPGFSSGQAVTAMERAAATALPNDFSFEWTGITFQELKAGSIATVVFALAIVFVFLILAAQYESWSMPFMVLLAVPLALFGALLAIYSRGMQIDVYSQIGFVMLIGLAAKNAILIVEFAKRRREEGLGIVESAMEAARLRLRPILMTAFAFILGVVPLMLATGAGAASRQSLGTAVFGGMVAATVLTLIFVPVFYAAIEKWRERGSRHEDDTHHDDAPPKAEEQHELFPHIEAAE</sequence>
<keyword evidence="3 9" id="KW-0813">Transport</keyword>
<comment type="similarity">
    <text evidence="2 9">Belongs to the resistance-nodulation-cell division (RND) (TC 2.A.6) family.</text>
</comment>
<dbReference type="Gene3D" id="3.30.2090.10">
    <property type="entry name" value="Multidrug efflux transporter AcrB TolC docking domain, DN and DC subdomains"/>
    <property type="match status" value="2"/>
</dbReference>
<feature type="transmembrane region" description="Helical" evidence="9">
    <location>
        <begin position="896"/>
        <end position="914"/>
    </location>
</feature>
<feature type="transmembrane region" description="Helical" evidence="9">
    <location>
        <begin position="471"/>
        <end position="498"/>
    </location>
</feature>
<dbReference type="NCBIfam" id="TIGR00915">
    <property type="entry name" value="2A0602"/>
    <property type="match status" value="1"/>
</dbReference>
<reference evidence="12" key="1">
    <citation type="journal article" date="2019" name="Int. J. Syst. Evol. Microbiol.">
        <title>The Global Catalogue of Microorganisms (GCM) 10K type strain sequencing project: providing services to taxonomists for standard genome sequencing and annotation.</title>
        <authorList>
            <consortium name="The Broad Institute Genomics Platform"/>
            <consortium name="The Broad Institute Genome Sequencing Center for Infectious Disease"/>
            <person name="Wu L."/>
            <person name="Ma J."/>
        </authorList>
    </citation>
    <scope>NUCLEOTIDE SEQUENCE [LARGE SCALE GENOMIC DNA]</scope>
    <source>
        <strain evidence="12">NBRC 101365</strain>
    </source>
</reference>
<dbReference type="PANTHER" id="PTHR32063:SF11">
    <property type="entry name" value="CATION OR DRUG EFFLUX SYSTEM PROTEIN"/>
    <property type="match status" value="1"/>
</dbReference>
<evidence type="ECO:0000313" key="12">
    <source>
        <dbReference type="Proteomes" id="UP001156882"/>
    </source>
</evidence>
<feature type="transmembrane region" description="Helical" evidence="9">
    <location>
        <begin position="12"/>
        <end position="30"/>
    </location>
</feature>
<feature type="transmembrane region" description="Helical" evidence="9">
    <location>
        <begin position="368"/>
        <end position="388"/>
    </location>
</feature>
<proteinExistence type="inferred from homology"/>
<dbReference type="Pfam" id="PF00873">
    <property type="entry name" value="ACR_tran"/>
    <property type="match status" value="1"/>
</dbReference>
<dbReference type="SUPFAM" id="SSF82866">
    <property type="entry name" value="Multidrug efflux transporter AcrB transmembrane domain"/>
    <property type="match status" value="2"/>
</dbReference>
<feature type="transmembrane region" description="Helical" evidence="9">
    <location>
        <begin position="394"/>
        <end position="418"/>
    </location>
</feature>
<keyword evidence="4" id="KW-1003">Cell membrane</keyword>
<evidence type="ECO:0000256" key="3">
    <source>
        <dbReference type="ARBA" id="ARBA00022448"/>
    </source>
</evidence>
<accession>A0ABQ6CSJ1</accession>
<keyword evidence="6 9" id="KW-0812">Transmembrane</keyword>
<feature type="region of interest" description="Disordered" evidence="10">
    <location>
        <begin position="1033"/>
        <end position="1062"/>
    </location>
</feature>
<dbReference type="SUPFAM" id="SSF82714">
    <property type="entry name" value="Multidrug efflux transporter AcrB TolC docking domain, DN and DC subdomains"/>
    <property type="match status" value="2"/>
</dbReference>
<evidence type="ECO:0000313" key="11">
    <source>
        <dbReference type="EMBL" id="GLS23341.1"/>
    </source>
</evidence>
<dbReference type="InterPro" id="IPR004764">
    <property type="entry name" value="MdtF-like"/>
</dbReference>
<evidence type="ECO:0000256" key="2">
    <source>
        <dbReference type="ARBA" id="ARBA00010942"/>
    </source>
</evidence>
<comment type="caution">
    <text evidence="11">The sequence shown here is derived from an EMBL/GenBank/DDBJ whole genome shotgun (WGS) entry which is preliminary data.</text>
</comment>
<dbReference type="EMBL" id="BSPC01000069">
    <property type="protein sequence ID" value="GLS23341.1"/>
    <property type="molecule type" value="Genomic_DNA"/>
</dbReference>
<evidence type="ECO:0000256" key="1">
    <source>
        <dbReference type="ARBA" id="ARBA00004429"/>
    </source>
</evidence>
<evidence type="ECO:0000256" key="5">
    <source>
        <dbReference type="ARBA" id="ARBA00022519"/>
    </source>
</evidence>
<evidence type="ECO:0000256" key="7">
    <source>
        <dbReference type="ARBA" id="ARBA00022989"/>
    </source>
</evidence>
<feature type="transmembrane region" description="Helical" evidence="9">
    <location>
        <begin position="971"/>
        <end position="993"/>
    </location>
</feature>
<comment type="subcellular location">
    <subcellularLocation>
        <location evidence="1 9">Cell inner membrane</location>
        <topology evidence="1 9">Multi-pass membrane protein</topology>
    </subcellularLocation>
</comment>
<dbReference type="RefSeq" id="WP_284316256.1">
    <property type="nucleotide sequence ID" value="NZ_BSPC01000069.1"/>
</dbReference>
<dbReference type="Proteomes" id="UP001156882">
    <property type="component" value="Unassembled WGS sequence"/>
</dbReference>
<dbReference type="PANTHER" id="PTHR32063">
    <property type="match status" value="1"/>
</dbReference>
<keyword evidence="7 9" id="KW-1133">Transmembrane helix</keyword>
<comment type="caution">
    <text evidence="9">Lacks conserved residue(s) required for the propagation of feature annotation.</text>
</comment>
<keyword evidence="8 9" id="KW-0472">Membrane</keyword>
<feature type="transmembrane region" description="Helical" evidence="9">
    <location>
        <begin position="342"/>
        <end position="361"/>
    </location>
</feature>
<gene>
    <name evidence="11" type="ORF">GCM10007874_63610</name>
</gene>
<dbReference type="Gene3D" id="3.30.70.1430">
    <property type="entry name" value="Multidrug efflux transporter AcrB pore domain"/>
    <property type="match status" value="2"/>
</dbReference>
<feature type="transmembrane region" description="Helical" evidence="9">
    <location>
        <begin position="999"/>
        <end position="1025"/>
    </location>
</feature>
<dbReference type="SUPFAM" id="SSF82693">
    <property type="entry name" value="Multidrug efflux transporter AcrB pore domain, PN1, PN2, PC1 and PC2 subdomains"/>
    <property type="match status" value="3"/>
</dbReference>
<dbReference type="InterPro" id="IPR027463">
    <property type="entry name" value="AcrB_DN_DC_subdom"/>
</dbReference>
<feature type="transmembrane region" description="Helical" evidence="9">
    <location>
        <begin position="533"/>
        <end position="551"/>
    </location>
</feature>
<dbReference type="NCBIfam" id="NF000282">
    <property type="entry name" value="RND_permease_1"/>
    <property type="match status" value="1"/>
</dbReference>
<dbReference type="Gene3D" id="3.30.70.1320">
    <property type="entry name" value="Multidrug efflux transporter AcrB pore domain like"/>
    <property type="match status" value="1"/>
</dbReference>
<dbReference type="PRINTS" id="PR00702">
    <property type="entry name" value="ACRIFLAVINRP"/>
</dbReference>